<dbReference type="Pfam" id="PF00001">
    <property type="entry name" value="7tm_1"/>
    <property type="match status" value="1"/>
</dbReference>
<evidence type="ECO:0000256" key="5">
    <source>
        <dbReference type="ARBA" id="ARBA00023136"/>
    </source>
</evidence>
<keyword evidence="6 8" id="KW-0675">Receptor</keyword>
<feature type="transmembrane region" description="Helical" evidence="9">
    <location>
        <begin position="165"/>
        <end position="182"/>
    </location>
</feature>
<dbReference type="PROSITE" id="PS00237">
    <property type="entry name" value="G_PROTEIN_RECEP_F1_1"/>
    <property type="match status" value="1"/>
</dbReference>
<dbReference type="Gene3D" id="1.20.1070.10">
    <property type="entry name" value="Rhodopsin 7-helix transmembrane proteins"/>
    <property type="match status" value="1"/>
</dbReference>
<dbReference type="CDD" id="cd00637">
    <property type="entry name" value="7tm_classA_rhodopsin-like"/>
    <property type="match status" value="1"/>
</dbReference>
<evidence type="ECO:0000259" key="10">
    <source>
        <dbReference type="PROSITE" id="PS50262"/>
    </source>
</evidence>
<evidence type="ECO:0000256" key="6">
    <source>
        <dbReference type="ARBA" id="ARBA00023170"/>
    </source>
</evidence>
<feature type="transmembrane region" description="Helical" evidence="9">
    <location>
        <begin position="244"/>
        <end position="269"/>
    </location>
</feature>
<keyword evidence="7 8" id="KW-0807">Transducer</keyword>
<evidence type="ECO:0000256" key="8">
    <source>
        <dbReference type="RuleBase" id="RU000688"/>
    </source>
</evidence>
<evidence type="ECO:0000256" key="7">
    <source>
        <dbReference type="ARBA" id="ARBA00023224"/>
    </source>
</evidence>
<organism evidence="11 12">
    <name type="scientific">Porites evermanni</name>
    <dbReference type="NCBI Taxonomy" id="104178"/>
    <lineage>
        <taxon>Eukaryota</taxon>
        <taxon>Metazoa</taxon>
        <taxon>Cnidaria</taxon>
        <taxon>Anthozoa</taxon>
        <taxon>Hexacorallia</taxon>
        <taxon>Scleractinia</taxon>
        <taxon>Fungiina</taxon>
        <taxon>Poritidae</taxon>
        <taxon>Porites</taxon>
    </lineage>
</organism>
<keyword evidence="2 8" id="KW-0812">Transmembrane</keyword>
<dbReference type="SUPFAM" id="SSF81321">
    <property type="entry name" value="Family A G protein-coupled receptor-like"/>
    <property type="match status" value="1"/>
</dbReference>
<dbReference type="SMART" id="SM01381">
    <property type="entry name" value="7TM_GPCR_Srsx"/>
    <property type="match status" value="1"/>
</dbReference>
<evidence type="ECO:0000256" key="4">
    <source>
        <dbReference type="ARBA" id="ARBA00023040"/>
    </source>
</evidence>
<evidence type="ECO:0000256" key="1">
    <source>
        <dbReference type="ARBA" id="ARBA00004141"/>
    </source>
</evidence>
<name>A0ABN8S904_9CNID</name>
<comment type="caution">
    <text evidence="11">The sequence shown here is derived from an EMBL/GenBank/DDBJ whole genome shotgun (WGS) entry which is preliminary data.</text>
</comment>
<protein>
    <recommendedName>
        <fullName evidence="10">G-protein coupled receptors family 1 profile domain-containing protein</fullName>
    </recommendedName>
</protein>
<evidence type="ECO:0000313" key="12">
    <source>
        <dbReference type="Proteomes" id="UP001159427"/>
    </source>
</evidence>
<feature type="transmembrane region" description="Helical" evidence="9">
    <location>
        <begin position="321"/>
        <end position="345"/>
    </location>
</feature>
<evidence type="ECO:0000256" key="3">
    <source>
        <dbReference type="ARBA" id="ARBA00022989"/>
    </source>
</evidence>
<feature type="transmembrane region" description="Helical" evidence="9">
    <location>
        <begin position="357"/>
        <end position="379"/>
    </location>
</feature>
<sequence length="461" mass="52278">MQDVNQLEVAFWNSYPKSVATSGVRDKEYFPGVLESNQAFLAEYSTDPEPIMTGVQNNTTVTNGTQSPVPVLPNYLEEPLAATVFQITLWSMVAFLGVIGNLLVCIVILRRLKKTSMNYYLLSLAIADLGVLAIIYPVAVCKYIKPFVWLLGETFCLYMIPTEEIFYGASIWSITAIAIERYRNIVGANRYQVWNRSKARTAFGIFGVWLSSFLVSCVPLYPVMKYNPKGPKGPMCGANMSKTYVVTYFIALVVLWYVLPLAVITFTYVKIKQRVLVSATFRNSMAIDDNHDFTKPPKQSVFSRQNKDRRLWKQSNKTKRVLTPLVVLFAVTMFPVNALRIVLLIDNNIWMNKYYNLAMGIMSLFVIVNSAANPLVYYLTSKEFKEAYKAVLKALRGRRKDFLYKFRRSSSRYSFGLPSSASTKTEEIDAKMFSNGLNNGNYRQSVVSQLSHGDVQFESAL</sequence>
<accession>A0ABN8S904</accession>
<dbReference type="PANTHER" id="PTHR24243:SF208">
    <property type="entry name" value="PYROKININ-1 RECEPTOR"/>
    <property type="match status" value="1"/>
</dbReference>
<keyword evidence="5 9" id="KW-0472">Membrane</keyword>
<dbReference type="Proteomes" id="UP001159427">
    <property type="component" value="Unassembled WGS sequence"/>
</dbReference>
<dbReference type="PRINTS" id="PR00237">
    <property type="entry name" value="GPCRRHODOPSN"/>
</dbReference>
<comment type="subcellular location">
    <subcellularLocation>
        <location evidence="1">Membrane</location>
        <topology evidence="1">Multi-pass membrane protein</topology>
    </subcellularLocation>
</comment>
<feature type="transmembrane region" description="Helical" evidence="9">
    <location>
        <begin position="87"/>
        <end position="109"/>
    </location>
</feature>
<keyword evidence="4 8" id="KW-0297">G-protein coupled receptor</keyword>
<feature type="transmembrane region" description="Helical" evidence="9">
    <location>
        <begin position="121"/>
        <end position="145"/>
    </location>
</feature>
<dbReference type="PROSITE" id="PS50262">
    <property type="entry name" value="G_PROTEIN_RECEP_F1_2"/>
    <property type="match status" value="1"/>
</dbReference>
<feature type="transmembrane region" description="Helical" evidence="9">
    <location>
        <begin position="203"/>
        <end position="224"/>
    </location>
</feature>
<dbReference type="PANTHER" id="PTHR24243">
    <property type="entry name" value="G-PROTEIN COUPLED RECEPTOR"/>
    <property type="match status" value="1"/>
</dbReference>
<reference evidence="11 12" key="1">
    <citation type="submission" date="2022-05" db="EMBL/GenBank/DDBJ databases">
        <authorList>
            <consortium name="Genoscope - CEA"/>
            <person name="William W."/>
        </authorList>
    </citation>
    <scope>NUCLEOTIDE SEQUENCE [LARGE SCALE GENOMIC DNA]</scope>
</reference>
<gene>
    <name evidence="11" type="ORF">PEVE_00017069</name>
</gene>
<evidence type="ECO:0000256" key="2">
    <source>
        <dbReference type="ARBA" id="ARBA00022692"/>
    </source>
</evidence>
<keyword evidence="12" id="KW-1185">Reference proteome</keyword>
<keyword evidence="3 9" id="KW-1133">Transmembrane helix</keyword>
<evidence type="ECO:0000313" key="11">
    <source>
        <dbReference type="EMBL" id="CAH3186720.1"/>
    </source>
</evidence>
<dbReference type="InterPro" id="IPR000276">
    <property type="entry name" value="GPCR_Rhodpsn"/>
</dbReference>
<proteinExistence type="inferred from homology"/>
<dbReference type="EMBL" id="CALNXI010002358">
    <property type="protein sequence ID" value="CAH3186720.1"/>
    <property type="molecule type" value="Genomic_DNA"/>
</dbReference>
<feature type="domain" description="G-protein coupled receptors family 1 profile" evidence="10">
    <location>
        <begin position="100"/>
        <end position="377"/>
    </location>
</feature>
<dbReference type="InterPro" id="IPR017452">
    <property type="entry name" value="GPCR_Rhodpsn_7TM"/>
</dbReference>
<comment type="similarity">
    <text evidence="8">Belongs to the G-protein coupled receptor 1 family.</text>
</comment>
<evidence type="ECO:0000256" key="9">
    <source>
        <dbReference type="SAM" id="Phobius"/>
    </source>
</evidence>